<comment type="caution">
    <text evidence="2">The sequence shown here is derived from an EMBL/GenBank/DDBJ whole genome shotgun (WGS) entry which is preliminary data.</text>
</comment>
<keyword evidence="1" id="KW-0175">Coiled coil</keyword>
<evidence type="ECO:0000313" key="3">
    <source>
        <dbReference type="Proteomes" id="UP000003741"/>
    </source>
</evidence>
<proteinExistence type="predicted"/>
<dbReference type="PATRIC" id="fig|997874.3.peg.4157"/>
<dbReference type="OrthoDB" id="796548at2"/>
<gene>
    <name evidence="2" type="ORF">HMPREF1062_04060</name>
</gene>
<dbReference type="RefSeq" id="WP_007218236.1">
    <property type="nucleotide sequence ID" value="NZ_JH724088.1"/>
</dbReference>
<protein>
    <submittedName>
        <fullName evidence="2">Uncharacterized protein</fullName>
    </submittedName>
</protein>
<organism evidence="2 3">
    <name type="scientific">Bacteroides cellulosilyticus CL02T12C19</name>
    <dbReference type="NCBI Taxonomy" id="997874"/>
    <lineage>
        <taxon>Bacteria</taxon>
        <taxon>Pseudomonadati</taxon>
        <taxon>Bacteroidota</taxon>
        <taxon>Bacteroidia</taxon>
        <taxon>Bacteroidales</taxon>
        <taxon>Bacteroidaceae</taxon>
        <taxon>Bacteroides</taxon>
    </lineage>
</organism>
<dbReference type="AlphaFoldDB" id="I8VND6"/>
<dbReference type="HOGENOM" id="CLU_1999366_0_0_10"/>
<accession>I8VND6</accession>
<sequence length="129" mass="14630">MEEKKENSKSRFLEFLNSIGISQYKCAQMCGWASGYLTGLKGDFGADKLATMISIFPQLNIVWIINGKGEMFNSDISKNEEVKEASKEQGSTIPFDMFMQTTNNYNKIIAEKDAEINALRQEVEKLKNK</sequence>
<keyword evidence="3" id="KW-1185">Reference proteome</keyword>
<dbReference type="Proteomes" id="UP000003741">
    <property type="component" value="Unassembled WGS sequence"/>
</dbReference>
<evidence type="ECO:0000256" key="1">
    <source>
        <dbReference type="SAM" id="Coils"/>
    </source>
</evidence>
<evidence type="ECO:0000313" key="2">
    <source>
        <dbReference type="EMBL" id="EIY26867.1"/>
    </source>
</evidence>
<name>I8VND6_9BACE</name>
<feature type="coiled-coil region" evidence="1">
    <location>
        <begin position="102"/>
        <end position="129"/>
    </location>
</feature>
<dbReference type="EMBL" id="AGXG01000088">
    <property type="protein sequence ID" value="EIY26867.1"/>
    <property type="molecule type" value="Genomic_DNA"/>
</dbReference>
<reference evidence="2 3" key="1">
    <citation type="submission" date="2012-02" db="EMBL/GenBank/DDBJ databases">
        <title>The Genome Sequence of Bacteroides cellulosilyticus CL02T12C19.</title>
        <authorList>
            <consortium name="The Broad Institute Genome Sequencing Platform"/>
            <person name="Earl A."/>
            <person name="Ward D."/>
            <person name="Feldgarden M."/>
            <person name="Gevers D."/>
            <person name="Zitomersky N.L."/>
            <person name="Coyne M.J."/>
            <person name="Comstock L.E."/>
            <person name="Young S.K."/>
            <person name="Zeng Q."/>
            <person name="Gargeya S."/>
            <person name="Fitzgerald M."/>
            <person name="Haas B."/>
            <person name="Abouelleil A."/>
            <person name="Alvarado L."/>
            <person name="Arachchi H.M."/>
            <person name="Berlin A."/>
            <person name="Chapman S.B."/>
            <person name="Gearin G."/>
            <person name="Goldberg J."/>
            <person name="Griggs A."/>
            <person name="Gujja S."/>
            <person name="Hansen M."/>
            <person name="Heiman D."/>
            <person name="Howarth C."/>
            <person name="Larimer J."/>
            <person name="Lui A."/>
            <person name="MacDonald P.J.P."/>
            <person name="McCowen C."/>
            <person name="Montmayeur A."/>
            <person name="Murphy C."/>
            <person name="Neiman D."/>
            <person name="Pearson M."/>
            <person name="Priest M."/>
            <person name="Roberts A."/>
            <person name="Saif S."/>
            <person name="Shea T."/>
            <person name="Sisk P."/>
            <person name="Stolte C."/>
            <person name="Sykes S."/>
            <person name="Wortman J."/>
            <person name="Nusbaum C."/>
            <person name="Birren B."/>
        </authorList>
    </citation>
    <scope>NUCLEOTIDE SEQUENCE [LARGE SCALE GENOMIC DNA]</scope>
    <source>
        <strain evidence="2 3">CL02T12C19</strain>
    </source>
</reference>